<protein>
    <recommendedName>
        <fullName evidence="5">Auto-transporter adhesin head GIN domain-containing protein</fullName>
    </recommendedName>
</protein>
<dbReference type="AlphaFoldDB" id="A0A9D1IZU2"/>
<name>A0A9D1IZU2_9FIRM</name>
<evidence type="ECO:0000256" key="2">
    <source>
        <dbReference type="SAM" id="SignalP"/>
    </source>
</evidence>
<evidence type="ECO:0000313" key="3">
    <source>
        <dbReference type="EMBL" id="HIR55480.1"/>
    </source>
</evidence>
<reference evidence="3" key="1">
    <citation type="submission" date="2020-10" db="EMBL/GenBank/DDBJ databases">
        <authorList>
            <person name="Gilroy R."/>
        </authorList>
    </citation>
    <scope>NUCLEOTIDE SEQUENCE</scope>
    <source>
        <strain evidence="3">ChiGjej3B3-7149</strain>
    </source>
</reference>
<evidence type="ECO:0000256" key="1">
    <source>
        <dbReference type="SAM" id="MobiDB-lite"/>
    </source>
</evidence>
<evidence type="ECO:0008006" key="5">
    <source>
        <dbReference type="Google" id="ProtNLM"/>
    </source>
</evidence>
<feature type="chain" id="PRO_5039352226" description="Auto-transporter adhesin head GIN domain-containing protein" evidence="2">
    <location>
        <begin position="22"/>
        <end position="206"/>
    </location>
</feature>
<dbReference type="EMBL" id="DVHH01000188">
    <property type="protein sequence ID" value="HIR55480.1"/>
    <property type="molecule type" value="Genomic_DNA"/>
</dbReference>
<organism evidence="3 4">
    <name type="scientific">Candidatus Scatomorpha intestinigallinarum</name>
    <dbReference type="NCBI Taxonomy" id="2840923"/>
    <lineage>
        <taxon>Bacteria</taxon>
        <taxon>Bacillati</taxon>
        <taxon>Bacillota</taxon>
        <taxon>Clostridia</taxon>
        <taxon>Eubacteriales</taxon>
        <taxon>Candidatus Scatomorpha</taxon>
    </lineage>
</organism>
<dbReference type="PROSITE" id="PS51257">
    <property type="entry name" value="PROKAR_LIPOPROTEIN"/>
    <property type="match status" value="1"/>
</dbReference>
<evidence type="ECO:0000313" key="4">
    <source>
        <dbReference type="Proteomes" id="UP000824238"/>
    </source>
</evidence>
<comment type="caution">
    <text evidence="3">The sequence shown here is derived from an EMBL/GenBank/DDBJ whole genome shotgun (WGS) entry which is preliminary data.</text>
</comment>
<sequence length="206" mass="20337">MKKTLCILLALALVLGLAACGGGEPSASELPDPEFSLPPEDATPSDLTPEASPTPTPTPESIDTLKVCGISIITNGQLTGLAFKGVKYENGVLLLDSAVLDSGTTSDILIEFYGGDLEVEVTGECVFTSAGVSSIIGDGSLSLKGEGSLSITATEAAAISVEGSVTAACALNVTGAPAAESAGVSAGEGFSLSENSENSIVVAAAA</sequence>
<feature type="region of interest" description="Disordered" evidence="1">
    <location>
        <begin position="27"/>
        <end position="60"/>
    </location>
</feature>
<reference evidence="3" key="2">
    <citation type="journal article" date="2021" name="PeerJ">
        <title>Extensive microbial diversity within the chicken gut microbiome revealed by metagenomics and culture.</title>
        <authorList>
            <person name="Gilroy R."/>
            <person name="Ravi A."/>
            <person name="Getino M."/>
            <person name="Pursley I."/>
            <person name="Horton D.L."/>
            <person name="Alikhan N.F."/>
            <person name="Baker D."/>
            <person name="Gharbi K."/>
            <person name="Hall N."/>
            <person name="Watson M."/>
            <person name="Adriaenssens E.M."/>
            <person name="Foster-Nyarko E."/>
            <person name="Jarju S."/>
            <person name="Secka A."/>
            <person name="Antonio M."/>
            <person name="Oren A."/>
            <person name="Chaudhuri R.R."/>
            <person name="La Ragione R."/>
            <person name="Hildebrand F."/>
            <person name="Pallen M.J."/>
        </authorList>
    </citation>
    <scope>NUCLEOTIDE SEQUENCE</scope>
    <source>
        <strain evidence="3">ChiGjej3B3-7149</strain>
    </source>
</reference>
<proteinExistence type="predicted"/>
<dbReference type="Proteomes" id="UP000824238">
    <property type="component" value="Unassembled WGS sequence"/>
</dbReference>
<gene>
    <name evidence="3" type="ORF">IAD36_07810</name>
</gene>
<keyword evidence="2" id="KW-0732">Signal</keyword>
<feature type="signal peptide" evidence="2">
    <location>
        <begin position="1"/>
        <end position="21"/>
    </location>
</feature>
<accession>A0A9D1IZU2</accession>